<evidence type="ECO:0000256" key="4">
    <source>
        <dbReference type="PROSITE-ProRule" id="PRU00175"/>
    </source>
</evidence>
<sequence length="224" mass="24350">MSRLDTGISLSTARTSRTHSYERRNSLVSESANAREAGGSGNHKVTVDVKDDDDDVQIISPRSVAQARMAKRNRRRAAAPSSTHMDLELSLGSSAVPSRKASTRASRNAVIDLTVGNDDEVVPLALGKRKAPQVSPEPSKDVQLTCAICMDTMKEETSTVCGHIFCRPCILGAIKSQKKCPTCRRKLTNTNIHRIYLSSGTRLRSVSFGCLFKVLEPSDATFVS</sequence>
<dbReference type="AlphaFoldDB" id="A0A9D4UM18"/>
<dbReference type="GO" id="GO:0032183">
    <property type="term" value="F:SUMO binding"/>
    <property type="evidence" value="ECO:0007669"/>
    <property type="project" value="TreeGrafter"/>
</dbReference>
<gene>
    <name evidence="7" type="ORF">GOP47_0014437</name>
</gene>
<name>A0A9D4UM18_ADICA</name>
<dbReference type="GO" id="GO:0061630">
    <property type="term" value="F:ubiquitin protein ligase activity"/>
    <property type="evidence" value="ECO:0007669"/>
    <property type="project" value="InterPro"/>
</dbReference>
<feature type="region of interest" description="Disordered" evidence="5">
    <location>
        <begin position="1"/>
        <end position="54"/>
    </location>
</feature>
<dbReference type="GO" id="GO:0006511">
    <property type="term" value="P:ubiquitin-dependent protein catabolic process"/>
    <property type="evidence" value="ECO:0007669"/>
    <property type="project" value="TreeGrafter"/>
</dbReference>
<dbReference type="OrthoDB" id="6105938at2759"/>
<evidence type="ECO:0000259" key="6">
    <source>
        <dbReference type="PROSITE" id="PS50089"/>
    </source>
</evidence>
<dbReference type="InterPro" id="IPR017907">
    <property type="entry name" value="Znf_RING_CS"/>
</dbReference>
<evidence type="ECO:0000313" key="7">
    <source>
        <dbReference type="EMBL" id="KAI5070094.1"/>
    </source>
</evidence>
<dbReference type="InterPro" id="IPR001841">
    <property type="entry name" value="Znf_RING"/>
</dbReference>
<dbReference type="PROSITE" id="PS00518">
    <property type="entry name" value="ZF_RING_1"/>
    <property type="match status" value="1"/>
</dbReference>
<evidence type="ECO:0000256" key="5">
    <source>
        <dbReference type="SAM" id="MobiDB-lite"/>
    </source>
</evidence>
<evidence type="ECO:0000313" key="8">
    <source>
        <dbReference type="Proteomes" id="UP000886520"/>
    </source>
</evidence>
<dbReference type="GO" id="GO:0140082">
    <property type="term" value="F:SUMO-ubiquitin ligase activity"/>
    <property type="evidence" value="ECO:0007669"/>
    <property type="project" value="TreeGrafter"/>
</dbReference>
<dbReference type="InterPro" id="IPR049627">
    <property type="entry name" value="SLX8"/>
</dbReference>
<dbReference type="InterPro" id="IPR013083">
    <property type="entry name" value="Znf_RING/FYVE/PHD"/>
</dbReference>
<proteinExistence type="predicted"/>
<keyword evidence="2 4" id="KW-0863">Zinc-finger</keyword>
<dbReference type="Proteomes" id="UP000886520">
    <property type="component" value="Chromosome 14"/>
</dbReference>
<dbReference type="SMART" id="SM00184">
    <property type="entry name" value="RING"/>
    <property type="match status" value="1"/>
</dbReference>
<keyword evidence="1" id="KW-0479">Metal-binding</keyword>
<feature type="region of interest" description="Disordered" evidence="5">
    <location>
        <begin position="72"/>
        <end position="101"/>
    </location>
</feature>
<dbReference type="SUPFAM" id="SSF57850">
    <property type="entry name" value="RING/U-box"/>
    <property type="match status" value="1"/>
</dbReference>
<keyword evidence="8" id="KW-1185">Reference proteome</keyword>
<dbReference type="GO" id="GO:0033768">
    <property type="term" value="C:SUMO-targeted ubiquitin ligase complex"/>
    <property type="evidence" value="ECO:0007669"/>
    <property type="project" value="TreeGrafter"/>
</dbReference>
<dbReference type="PANTHER" id="PTHR47094">
    <property type="entry name" value="ELFLESS, ISOFORM B"/>
    <property type="match status" value="1"/>
</dbReference>
<dbReference type="GO" id="GO:0008270">
    <property type="term" value="F:zinc ion binding"/>
    <property type="evidence" value="ECO:0007669"/>
    <property type="project" value="UniProtKB-KW"/>
</dbReference>
<dbReference type="EMBL" id="JABFUD020000014">
    <property type="protein sequence ID" value="KAI5070094.1"/>
    <property type="molecule type" value="Genomic_DNA"/>
</dbReference>
<evidence type="ECO:0000256" key="1">
    <source>
        <dbReference type="ARBA" id="ARBA00022723"/>
    </source>
</evidence>
<feature type="domain" description="RING-type" evidence="6">
    <location>
        <begin position="146"/>
        <end position="184"/>
    </location>
</feature>
<reference evidence="7" key="1">
    <citation type="submission" date="2021-01" db="EMBL/GenBank/DDBJ databases">
        <title>Adiantum capillus-veneris genome.</title>
        <authorList>
            <person name="Fang Y."/>
            <person name="Liao Q."/>
        </authorList>
    </citation>
    <scope>NUCLEOTIDE SEQUENCE</scope>
    <source>
        <strain evidence="7">H3</strain>
        <tissue evidence="7">Leaf</tissue>
    </source>
</reference>
<dbReference type="PANTHER" id="PTHR47094:SF1">
    <property type="entry name" value="RING-TYPE E3 UBIQUITIN TRANSFERASE"/>
    <property type="match status" value="1"/>
</dbReference>
<organism evidence="7 8">
    <name type="scientific">Adiantum capillus-veneris</name>
    <name type="common">Maidenhair fern</name>
    <dbReference type="NCBI Taxonomy" id="13818"/>
    <lineage>
        <taxon>Eukaryota</taxon>
        <taxon>Viridiplantae</taxon>
        <taxon>Streptophyta</taxon>
        <taxon>Embryophyta</taxon>
        <taxon>Tracheophyta</taxon>
        <taxon>Polypodiopsida</taxon>
        <taxon>Polypodiidae</taxon>
        <taxon>Polypodiales</taxon>
        <taxon>Pteridineae</taxon>
        <taxon>Pteridaceae</taxon>
        <taxon>Vittarioideae</taxon>
        <taxon>Adiantum</taxon>
    </lineage>
</organism>
<protein>
    <recommendedName>
        <fullName evidence="6">RING-type domain-containing protein</fullName>
    </recommendedName>
</protein>
<accession>A0A9D4UM18</accession>
<keyword evidence="3" id="KW-0862">Zinc</keyword>
<comment type="caution">
    <text evidence="7">The sequence shown here is derived from an EMBL/GenBank/DDBJ whole genome shotgun (WGS) entry which is preliminary data.</text>
</comment>
<dbReference type="Gene3D" id="3.30.40.10">
    <property type="entry name" value="Zinc/RING finger domain, C3HC4 (zinc finger)"/>
    <property type="match status" value="1"/>
</dbReference>
<dbReference type="Pfam" id="PF13923">
    <property type="entry name" value="zf-C3HC4_2"/>
    <property type="match status" value="1"/>
</dbReference>
<dbReference type="PROSITE" id="PS50089">
    <property type="entry name" value="ZF_RING_2"/>
    <property type="match status" value="1"/>
</dbReference>
<evidence type="ECO:0000256" key="2">
    <source>
        <dbReference type="ARBA" id="ARBA00022771"/>
    </source>
</evidence>
<evidence type="ECO:0000256" key="3">
    <source>
        <dbReference type="ARBA" id="ARBA00022833"/>
    </source>
</evidence>